<evidence type="ECO:0000259" key="2">
    <source>
        <dbReference type="PROSITE" id="PS51034"/>
    </source>
</evidence>
<organism evidence="3 4">
    <name type="scientific">Panagrolaimus superbus</name>
    <dbReference type="NCBI Taxonomy" id="310955"/>
    <lineage>
        <taxon>Eukaryota</taxon>
        <taxon>Metazoa</taxon>
        <taxon>Ecdysozoa</taxon>
        <taxon>Nematoda</taxon>
        <taxon>Chromadorea</taxon>
        <taxon>Rhabditida</taxon>
        <taxon>Tylenchina</taxon>
        <taxon>Panagrolaimomorpha</taxon>
        <taxon>Panagrolaimoidea</taxon>
        <taxon>Panagrolaimidae</taxon>
        <taxon>Panagrolaimus</taxon>
    </lineage>
</organism>
<evidence type="ECO:0000313" key="3">
    <source>
        <dbReference type="Proteomes" id="UP000887577"/>
    </source>
</evidence>
<keyword evidence="3" id="KW-1185">Reference proteome</keyword>
<dbReference type="AlphaFoldDB" id="A0A914Z1I6"/>
<reference evidence="4" key="1">
    <citation type="submission" date="2022-11" db="UniProtKB">
        <authorList>
            <consortium name="WormBaseParasite"/>
        </authorList>
    </citation>
    <scope>IDENTIFICATION</scope>
</reference>
<feature type="chain" id="PRO_5036834172" evidence="1">
    <location>
        <begin position="19"/>
        <end position="283"/>
    </location>
</feature>
<accession>A0A914Z1I6</accession>
<evidence type="ECO:0000256" key="1">
    <source>
        <dbReference type="SAM" id="SignalP"/>
    </source>
</evidence>
<proteinExistence type="predicted"/>
<name>A0A914Z1I6_9BILA</name>
<dbReference type="PANTHER" id="PTHR46560:SF12">
    <property type="entry name" value="ZP DOMAIN-CONTAINING PROTEIN"/>
    <property type="match status" value="1"/>
</dbReference>
<feature type="signal peptide" evidence="1">
    <location>
        <begin position="1"/>
        <end position="18"/>
    </location>
</feature>
<dbReference type="WBParaSite" id="PSU_v2.g6573.t1">
    <property type="protein sequence ID" value="PSU_v2.g6573.t1"/>
    <property type="gene ID" value="PSU_v2.g6573"/>
</dbReference>
<sequence length="283" mass="32677">MKIETAIILLMLFELVSLFHPEVEWSCETFSINLDIKTELQFNGIAHSIGRRSECYVYGKNSTLTNLVISMQPNENNPCGVKINQDTDFYWVEIEVHRHVIFSMLEDCTFNITCKKRKTYFDKNDTKIIGHKKTSVPKMLTTFELLANDHNYLSVIDTLTFVKYGESYFIKVSMENFEYAQRFRVTDCIAESEGLVAELFDSNGCPISEEIKNFDYKNGYATALIPSFFRFFNFKLLKIECKISICDQVLGCQPQCNNLATNLLDNSNQTVLPAQIIFLKLHH</sequence>
<protein>
    <submittedName>
        <fullName evidence="4">ZP domain-containing protein</fullName>
    </submittedName>
</protein>
<evidence type="ECO:0000313" key="4">
    <source>
        <dbReference type="WBParaSite" id="PSU_v2.g6573.t1"/>
    </source>
</evidence>
<dbReference type="InterPro" id="IPR001507">
    <property type="entry name" value="ZP_dom"/>
</dbReference>
<feature type="domain" description="ZP" evidence="2">
    <location>
        <begin position="26"/>
        <end position="263"/>
    </location>
</feature>
<dbReference type="PROSITE" id="PS51034">
    <property type="entry name" value="ZP_2"/>
    <property type="match status" value="1"/>
</dbReference>
<keyword evidence="1" id="KW-0732">Signal</keyword>
<dbReference type="Proteomes" id="UP000887577">
    <property type="component" value="Unplaced"/>
</dbReference>
<dbReference type="PANTHER" id="PTHR46560">
    <property type="entry name" value="CYPHER, ISOFORM B"/>
    <property type="match status" value="1"/>
</dbReference>